<comment type="caution">
    <text evidence="1">The sequence shown here is derived from an EMBL/GenBank/DDBJ whole genome shotgun (WGS) entry which is preliminary data.</text>
</comment>
<evidence type="ECO:0000313" key="2">
    <source>
        <dbReference type="Proteomes" id="UP000027309"/>
    </source>
</evidence>
<reference evidence="1 2" key="1">
    <citation type="submission" date="2014-04" db="EMBL/GenBank/DDBJ databases">
        <title>Comparative genomics and transcriptomics to identify genetic mechanisms underlying the emergence of carbapenem resistant Acinetobacter baumannii (CRAb).</title>
        <authorList>
            <person name="Harris A.D."/>
            <person name="Johnson K.J."/>
            <person name="George J."/>
            <person name="Nadendla S."/>
            <person name="Daugherty S.C."/>
            <person name="Parankush S."/>
            <person name="Sadzewicz L."/>
            <person name="Tallon L."/>
            <person name="Sengamalay N."/>
            <person name="Hazen T.H."/>
            <person name="Rasko D.A."/>
        </authorList>
    </citation>
    <scope>NUCLEOTIDE SEQUENCE [LARGE SCALE GENOMIC DNA]</scope>
    <source>
        <strain evidence="1 2">1499986</strain>
    </source>
</reference>
<accession>A0A836LYT5</accession>
<organism evidence="1 2">
    <name type="scientific">Acinetobacter baumannii 1499986</name>
    <dbReference type="NCBI Taxonomy" id="1310673"/>
    <lineage>
        <taxon>Bacteria</taxon>
        <taxon>Pseudomonadati</taxon>
        <taxon>Pseudomonadota</taxon>
        <taxon>Gammaproteobacteria</taxon>
        <taxon>Moraxellales</taxon>
        <taxon>Moraxellaceae</taxon>
        <taxon>Acinetobacter</taxon>
        <taxon>Acinetobacter calcoaceticus/baumannii complex</taxon>
    </lineage>
</organism>
<evidence type="ECO:0000313" key="1">
    <source>
        <dbReference type="EMBL" id="KCY00568.1"/>
    </source>
</evidence>
<sequence length="290" mass="31065">MYPLMTNVTAQFVDDNGKPLTGGQVWTYESGTTTPKATYVDPDGGAKNTNPIILDEAGRANIYLDDGAYRVRVLSADGGLIADTNKLSRYVTSTELDEFIQQVQDGLDELNQVKESLNTIVEQGIEAQKGVAGGLAPLDENDKIDPLYLKTSDALDVDDSKTLATSKAVKTLQDKKLEKKDLASGDAPIFAVRGYGSFTGDGEKIGTGGNFKSATRISMGLFEVELETPMPDANYCVLPTCTRQGGGDAQAANPDGGFAQTTTKFRIICAYGGDNTQGYFNPSRINFIVI</sequence>
<proteinExistence type="predicted"/>
<dbReference type="Proteomes" id="UP000027309">
    <property type="component" value="Unassembled WGS sequence"/>
</dbReference>
<name>A0A836LYT5_ACIBA</name>
<gene>
    <name evidence="1" type="ORF">J572_2857</name>
</gene>
<dbReference type="AlphaFoldDB" id="A0A836LYT5"/>
<protein>
    <recommendedName>
        <fullName evidence="3">Tail fiber protein</fullName>
    </recommendedName>
</protein>
<dbReference type="EMBL" id="JMOA01000041">
    <property type="protein sequence ID" value="KCY00568.1"/>
    <property type="molecule type" value="Genomic_DNA"/>
</dbReference>
<evidence type="ECO:0008006" key="3">
    <source>
        <dbReference type="Google" id="ProtNLM"/>
    </source>
</evidence>